<keyword evidence="2" id="KW-1185">Reference proteome</keyword>
<dbReference type="PaxDb" id="5476-C4YS56"/>
<organism evidence="1 2">
    <name type="scientific">Candida albicans (strain WO-1)</name>
    <name type="common">Yeast</name>
    <dbReference type="NCBI Taxonomy" id="294748"/>
    <lineage>
        <taxon>Eukaryota</taxon>
        <taxon>Fungi</taxon>
        <taxon>Dikarya</taxon>
        <taxon>Ascomycota</taxon>
        <taxon>Saccharomycotina</taxon>
        <taxon>Pichiomycetes</taxon>
        <taxon>Debaryomycetaceae</taxon>
        <taxon>Candida/Lodderomyces clade</taxon>
        <taxon>Candida</taxon>
    </lineage>
</organism>
<name>C4YS56_CANAW</name>
<dbReference type="Proteomes" id="UP000001429">
    <property type="component" value="Chromosome 5"/>
</dbReference>
<sequence>IISNMYPDDFNISSSELCSLVWRFSGMVGGNKGVIKLFLLVYATFVSGK</sequence>
<protein>
    <submittedName>
        <fullName evidence="1">Uncharacterized protein</fullName>
    </submittedName>
</protein>
<reference evidence="1 2" key="1">
    <citation type="journal article" date="2009" name="Nature">
        <title>Evolution of pathogenicity and sexual reproduction in eight Candida genomes.</title>
        <authorList>
            <person name="Butler G."/>
            <person name="Rasmussen M.D."/>
            <person name="Lin M.F."/>
            <person name="Santos M.A."/>
            <person name="Sakthikumar S."/>
            <person name="Munro C.A."/>
            <person name="Rheinbay E."/>
            <person name="Grabherr M."/>
            <person name="Forche A."/>
            <person name="Reedy J.L."/>
            <person name="Agrafioti I."/>
            <person name="Arnaud M.B."/>
            <person name="Bates S."/>
            <person name="Brown A.J."/>
            <person name="Brunke S."/>
            <person name="Costanzo M.C."/>
            <person name="Fitzpatrick D.A."/>
            <person name="de Groot P.W."/>
            <person name="Harris D."/>
            <person name="Hoyer L.L."/>
            <person name="Hube B."/>
            <person name="Klis F.M."/>
            <person name="Kodira C."/>
            <person name="Lennard N."/>
            <person name="Logue M.E."/>
            <person name="Martin R."/>
            <person name="Neiman A.M."/>
            <person name="Nikolaou E."/>
            <person name="Quail M.A."/>
            <person name="Quinn J."/>
            <person name="Santos M.C."/>
            <person name="Schmitzberger F.F."/>
            <person name="Sherlock G."/>
            <person name="Shah P."/>
            <person name="Silverstein K.A."/>
            <person name="Skrzypek M.S."/>
            <person name="Soll D."/>
            <person name="Staggs R."/>
            <person name="Stansfield I."/>
            <person name="Stumpf M.P."/>
            <person name="Sudbery P.E."/>
            <person name="Srikantha T."/>
            <person name="Zeng Q."/>
            <person name="Berman J."/>
            <person name="Berriman M."/>
            <person name="Heitman J."/>
            <person name="Gow N.A."/>
            <person name="Lorenz M.C."/>
            <person name="Birren B.W."/>
            <person name="Kellis M."/>
            <person name="Cuomo C.A."/>
        </authorList>
    </citation>
    <scope>NUCLEOTIDE SEQUENCE [LARGE SCALE GENOMIC DNA]</scope>
    <source>
        <strain evidence="1 2">WO-1</strain>
    </source>
</reference>
<dbReference type="HOGENOM" id="CLU_3147149_0_0_1"/>
<dbReference type="EMBL" id="CM000311">
    <property type="protein sequence ID" value="EEQ46559.1"/>
    <property type="molecule type" value="Genomic_DNA"/>
</dbReference>
<dbReference type="AlphaFoldDB" id="C4YS56"/>
<gene>
    <name evidence="1" type="ORF">CAWG_04915</name>
</gene>
<evidence type="ECO:0000313" key="2">
    <source>
        <dbReference type="Proteomes" id="UP000001429"/>
    </source>
</evidence>
<accession>C4YS56</accession>
<dbReference type="VEuPathDB" id="FungiDB:CAWG_04915"/>
<proteinExistence type="predicted"/>
<evidence type="ECO:0000313" key="1">
    <source>
        <dbReference type="EMBL" id="EEQ46559.1"/>
    </source>
</evidence>
<feature type="non-terminal residue" evidence="1">
    <location>
        <position position="1"/>
    </location>
</feature>